<dbReference type="Proteomes" id="UP000830116">
    <property type="component" value="Chromosome"/>
</dbReference>
<reference evidence="2" key="1">
    <citation type="submission" date="2022-03" db="EMBL/GenBank/DDBJ databases">
        <title>Genome Identification and Characterization of new species Bdellovibrio reynosense LBG001 sp. nov. from a Mexico soil sample.</title>
        <authorList>
            <person name="Camilli A."/>
            <person name="Ajao Y."/>
            <person name="Guo X."/>
        </authorList>
    </citation>
    <scope>NUCLEOTIDE SEQUENCE</scope>
    <source>
        <strain evidence="2">LBG001</strain>
    </source>
</reference>
<keyword evidence="1" id="KW-0812">Transmembrane</keyword>
<evidence type="ECO:0000256" key="1">
    <source>
        <dbReference type="SAM" id="Phobius"/>
    </source>
</evidence>
<keyword evidence="1" id="KW-0472">Membrane</keyword>
<evidence type="ECO:0000313" key="2">
    <source>
        <dbReference type="EMBL" id="UOF02489.1"/>
    </source>
</evidence>
<keyword evidence="3" id="KW-1185">Reference proteome</keyword>
<gene>
    <name evidence="2" type="ORF">MNR06_05935</name>
</gene>
<accession>A0ABY4CDF9</accession>
<keyword evidence="1" id="KW-1133">Transmembrane helix</keyword>
<dbReference type="RefSeq" id="WP_243540026.1">
    <property type="nucleotide sequence ID" value="NZ_CP093442.1"/>
</dbReference>
<proteinExistence type="predicted"/>
<feature type="transmembrane region" description="Helical" evidence="1">
    <location>
        <begin position="6"/>
        <end position="25"/>
    </location>
</feature>
<evidence type="ECO:0000313" key="3">
    <source>
        <dbReference type="Proteomes" id="UP000830116"/>
    </source>
</evidence>
<organism evidence="2 3">
    <name type="scientific">Bdellovibrio reynosensis</name>
    <dbReference type="NCBI Taxonomy" id="2835041"/>
    <lineage>
        <taxon>Bacteria</taxon>
        <taxon>Pseudomonadati</taxon>
        <taxon>Bdellovibrionota</taxon>
        <taxon>Bdellovibrionia</taxon>
        <taxon>Bdellovibrionales</taxon>
        <taxon>Pseudobdellovibrionaceae</taxon>
        <taxon>Bdellovibrio</taxon>
    </lineage>
</organism>
<dbReference type="EMBL" id="CP093442">
    <property type="protein sequence ID" value="UOF02489.1"/>
    <property type="molecule type" value="Genomic_DNA"/>
</dbReference>
<protein>
    <submittedName>
        <fullName evidence="2">DUF485 domain-containing protein</fullName>
    </submittedName>
</protein>
<name>A0ABY4CDF9_9BACT</name>
<sequence length="56" mass="6483">MSLVLTMSIFFIIVTLIFIVIAIFLPEWMGITGKKAKKIIEEQQEDSKKSDDEKKH</sequence>